<keyword evidence="4 8" id="KW-0749">Sporulation</keyword>
<keyword evidence="7 8" id="KW-0131">Cell cycle</keyword>
<dbReference type="GO" id="GO:0006355">
    <property type="term" value="P:regulation of DNA-templated transcription"/>
    <property type="evidence" value="ECO:0007669"/>
    <property type="project" value="InterPro"/>
</dbReference>
<dbReference type="InterPro" id="IPR023522">
    <property type="entry name" value="Chrosome_anchoring_RacA"/>
</dbReference>
<protein>
    <recommendedName>
        <fullName evidence="8">Chromosome-anchoring protein RacA</fullName>
    </recommendedName>
</protein>
<dbReference type="InterPro" id="IPR009061">
    <property type="entry name" value="DNA-bd_dom_put_sf"/>
</dbReference>
<dbReference type="CDD" id="cd04762">
    <property type="entry name" value="HTH_MerR-trunc"/>
    <property type="match status" value="1"/>
</dbReference>
<comment type="function">
    <text evidence="8">Required for the formation of axial filaments and for anchoring the origin regions at the cell poles in sporulating cells, thus ensuring proper chromosome segregation in the prespore. Binds in a dispersed manner throughout the chromosome but preferentially to sites clustered in the origin portion of the chromosome, causing condensation of the chromosome and its remodeling into an elongated, anchored structure.</text>
</comment>
<comment type="subcellular location">
    <subcellularLocation>
        <location evidence="8">Cytoplasm</location>
    </subcellularLocation>
    <text evidence="8">Localizes to cell poles and nucleoid.</text>
</comment>
<dbReference type="SUPFAM" id="SSF46955">
    <property type="entry name" value="Putative DNA-binding domain"/>
    <property type="match status" value="1"/>
</dbReference>
<evidence type="ECO:0000313" key="11">
    <source>
        <dbReference type="Proteomes" id="UP000531594"/>
    </source>
</evidence>
<evidence type="ECO:0000256" key="5">
    <source>
        <dbReference type="ARBA" id="ARBA00023054"/>
    </source>
</evidence>
<dbReference type="Pfam" id="PF13411">
    <property type="entry name" value="MerR_1"/>
    <property type="match status" value="1"/>
</dbReference>
<evidence type="ECO:0000256" key="6">
    <source>
        <dbReference type="ARBA" id="ARBA00023125"/>
    </source>
</evidence>
<dbReference type="InterPro" id="IPR000551">
    <property type="entry name" value="MerR-type_HTH_dom"/>
</dbReference>
<dbReference type="Gene3D" id="1.10.1660.10">
    <property type="match status" value="1"/>
</dbReference>
<evidence type="ECO:0000259" key="9">
    <source>
        <dbReference type="PROSITE" id="PS50937"/>
    </source>
</evidence>
<keyword evidence="1 8" id="KW-0963">Cytoplasm</keyword>
<dbReference type="GO" id="GO:0003690">
    <property type="term" value="F:double-stranded DNA binding"/>
    <property type="evidence" value="ECO:0007669"/>
    <property type="project" value="UniProtKB-UniRule"/>
</dbReference>
<feature type="domain" description="HTH merR-type" evidence="9">
    <location>
        <begin position="1"/>
        <end position="67"/>
    </location>
</feature>
<keyword evidence="5 8" id="KW-0175">Coiled coil</keyword>
<dbReference type="EMBL" id="JACHGK010000005">
    <property type="protein sequence ID" value="MBB6445364.1"/>
    <property type="molecule type" value="Genomic_DNA"/>
</dbReference>
<evidence type="ECO:0000313" key="10">
    <source>
        <dbReference type="EMBL" id="MBB6445364.1"/>
    </source>
</evidence>
<gene>
    <name evidence="8" type="primary">racA</name>
    <name evidence="10" type="ORF">HNR53_001982</name>
</gene>
<evidence type="ECO:0000256" key="4">
    <source>
        <dbReference type="ARBA" id="ARBA00022969"/>
    </source>
</evidence>
<dbReference type="AlphaFoldDB" id="A0A7X0LWH9"/>
<evidence type="ECO:0000256" key="8">
    <source>
        <dbReference type="HAMAP-Rule" id="MF_01170"/>
    </source>
</evidence>
<name>A0A7X0LWH9_9BACI</name>
<keyword evidence="11" id="KW-1185">Reference proteome</keyword>
<dbReference type="GO" id="GO:0007059">
    <property type="term" value="P:chromosome segregation"/>
    <property type="evidence" value="ECO:0007669"/>
    <property type="project" value="UniProtKB-UniRule"/>
</dbReference>
<sequence length="166" mass="19056">MNTRAVAELLGISVSTVQRWVKQLGLEMERNELGHFIFSEEDIELLKEVKNQLQQGKILQEIEVCSSSKRTGSLKTGQSDDYVDNLTAKLKEIEDSLQQKADSVVSYQLLQHRREIEELQDQISNLTAKLSNIEELLQKDREAAASKEMMNKTPRKRNKFFQAIFG</sequence>
<proteinExistence type="inferred from homology"/>
<reference evidence="10 11" key="1">
    <citation type="submission" date="2020-08" db="EMBL/GenBank/DDBJ databases">
        <title>Genomic Encyclopedia of Type Strains, Phase IV (KMG-IV): sequencing the most valuable type-strain genomes for metagenomic binning, comparative biology and taxonomic classification.</title>
        <authorList>
            <person name="Goeker M."/>
        </authorList>
    </citation>
    <scope>NUCLEOTIDE SEQUENCE [LARGE SCALE GENOMIC DNA]</scope>
    <source>
        <strain evidence="10 11">DSM 5391</strain>
    </source>
</reference>
<evidence type="ECO:0000256" key="2">
    <source>
        <dbReference type="ARBA" id="ARBA00022618"/>
    </source>
</evidence>
<accession>A0A7X0LWH9</accession>
<evidence type="ECO:0000256" key="1">
    <source>
        <dbReference type="ARBA" id="ARBA00022490"/>
    </source>
</evidence>
<dbReference type="HAMAP" id="MF_01170">
    <property type="entry name" value="RacA"/>
    <property type="match status" value="1"/>
</dbReference>
<dbReference type="GO" id="GO:0030261">
    <property type="term" value="P:chromosome condensation"/>
    <property type="evidence" value="ECO:0007669"/>
    <property type="project" value="UniProtKB-UniRule"/>
</dbReference>
<feature type="coiled-coil region" evidence="8">
    <location>
        <begin position="83"/>
        <end position="143"/>
    </location>
</feature>
<keyword evidence="2 8" id="KW-0132">Cell division</keyword>
<dbReference type="PROSITE" id="PS50937">
    <property type="entry name" value="HTH_MERR_2"/>
    <property type="match status" value="1"/>
</dbReference>
<keyword evidence="6 8" id="KW-0238">DNA-binding</keyword>
<dbReference type="GO" id="GO:0005737">
    <property type="term" value="C:cytoplasm"/>
    <property type="evidence" value="ECO:0007669"/>
    <property type="project" value="UniProtKB-SubCell"/>
</dbReference>
<dbReference type="Proteomes" id="UP000531594">
    <property type="component" value="Unassembled WGS sequence"/>
</dbReference>
<dbReference type="GO" id="GO:0030435">
    <property type="term" value="P:sporulation resulting in formation of a cellular spore"/>
    <property type="evidence" value="ECO:0007669"/>
    <property type="project" value="UniProtKB-UniRule"/>
</dbReference>
<dbReference type="RefSeq" id="WP_184525316.1">
    <property type="nucleotide sequence ID" value="NZ_JACHGK010000005.1"/>
</dbReference>
<evidence type="ECO:0000256" key="3">
    <source>
        <dbReference type="ARBA" id="ARBA00022829"/>
    </source>
</evidence>
<comment type="similarity">
    <text evidence="8">Belongs to the RacA family.</text>
</comment>
<dbReference type="GO" id="GO:0008356">
    <property type="term" value="P:asymmetric cell division"/>
    <property type="evidence" value="ECO:0007669"/>
    <property type="project" value="UniProtKB-UniRule"/>
</dbReference>
<feature type="DNA-binding region" description="H-T-H motif" evidence="8">
    <location>
        <begin position="3"/>
        <end position="23"/>
    </location>
</feature>
<keyword evidence="3 8" id="KW-0159">Chromosome partition</keyword>
<comment type="caution">
    <text evidence="10">The sequence shown here is derived from an EMBL/GenBank/DDBJ whole genome shotgun (WGS) entry which is preliminary data.</text>
</comment>
<evidence type="ECO:0000256" key="7">
    <source>
        <dbReference type="ARBA" id="ARBA00023306"/>
    </source>
</evidence>
<organism evidence="10 11">
    <name type="scientific">Bacillus benzoevorans</name>
    <dbReference type="NCBI Taxonomy" id="1456"/>
    <lineage>
        <taxon>Bacteria</taxon>
        <taxon>Bacillati</taxon>
        <taxon>Bacillota</taxon>
        <taxon>Bacilli</taxon>
        <taxon>Bacillales</taxon>
        <taxon>Bacillaceae</taxon>
        <taxon>Bacillus</taxon>
    </lineage>
</organism>